<dbReference type="InParanoid" id="F0YQM8"/>
<evidence type="ECO:0000256" key="4">
    <source>
        <dbReference type="SAM" id="MobiDB-lite"/>
    </source>
</evidence>
<dbReference type="RefSeq" id="XP_009042721.1">
    <property type="nucleotide sequence ID" value="XM_009044473.1"/>
</dbReference>
<reference evidence="5 6" key="1">
    <citation type="journal article" date="2011" name="Proc. Natl. Acad. Sci. U.S.A.">
        <title>Niche of harmful alga Aureococcus anophagefferens revealed through ecogenomics.</title>
        <authorList>
            <person name="Gobler C.J."/>
            <person name="Berry D.L."/>
            <person name="Dyhrman S.T."/>
            <person name="Wilhelm S.W."/>
            <person name="Salamov A."/>
            <person name="Lobanov A.V."/>
            <person name="Zhang Y."/>
            <person name="Collier J.L."/>
            <person name="Wurch L.L."/>
            <person name="Kustka A.B."/>
            <person name="Dill B.D."/>
            <person name="Shah M."/>
            <person name="VerBerkmoes N.C."/>
            <person name="Kuo A."/>
            <person name="Terry A."/>
            <person name="Pangilinan J."/>
            <person name="Lindquist E.A."/>
            <person name="Lucas S."/>
            <person name="Paulsen I.T."/>
            <person name="Hattenrath-Lehmann T.K."/>
            <person name="Talmage S.C."/>
            <person name="Walker E.A."/>
            <person name="Koch F."/>
            <person name="Burson A.M."/>
            <person name="Marcoval M.A."/>
            <person name="Tang Y.Z."/>
            <person name="Lecleir G.R."/>
            <person name="Coyne K.J."/>
            <person name="Berg G.M."/>
            <person name="Bertrand E.M."/>
            <person name="Saito M.A."/>
            <person name="Gladyshev V.N."/>
            <person name="Grigoriev I.V."/>
        </authorList>
    </citation>
    <scope>NUCLEOTIDE SEQUENCE [LARGE SCALE GENOMIC DNA]</scope>
    <source>
        <strain evidence="6">CCMP 1984</strain>
    </source>
</reference>
<accession>F0YQM8</accession>
<dbReference type="GeneID" id="20226999"/>
<feature type="non-terminal residue" evidence="5">
    <location>
        <position position="271"/>
    </location>
</feature>
<dbReference type="GO" id="GO:0071013">
    <property type="term" value="C:catalytic step 2 spliceosome"/>
    <property type="evidence" value="ECO:0007669"/>
    <property type="project" value="TreeGrafter"/>
</dbReference>
<dbReference type="eggNOG" id="ENOG502SD85">
    <property type="taxonomic scope" value="Eukaryota"/>
</dbReference>
<protein>
    <submittedName>
        <fullName evidence="5">Uncharacterized protein</fullName>
    </submittedName>
</protein>
<dbReference type="EMBL" id="GL833425">
    <property type="protein sequence ID" value="EGB02581.1"/>
    <property type="molecule type" value="Genomic_DNA"/>
</dbReference>
<keyword evidence="3" id="KW-0539">Nucleus</keyword>
<feature type="region of interest" description="Disordered" evidence="4">
    <location>
        <begin position="43"/>
        <end position="82"/>
    </location>
</feature>
<comment type="subcellular location">
    <subcellularLocation>
        <location evidence="1">Nucleus</location>
    </subcellularLocation>
</comment>
<dbReference type="OrthoDB" id="19679at2759"/>
<evidence type="ECO:0000313" key="5">
    <source>
        <dbReference type="EMBL" id="EGB02581.1"/>
    </source>
</evidence>
<name>F0YQM8_AURAN</name>
<dbReference type="PANTHER" id="PTHR12940">
    <property type="entry name" value="ES-2 PROTEIN - RELATED"/>
    <property type="match status" value="1"/>
</dbReference>
<gene>
    <name evidence="5" type="ORF">AURANDRAFT_68748</name>
</gene>
<feature type="region of interest" description="Disordered" evidence="4">
    <location>
        <begin position="243"/>
        <end position="271"/>
    </location>
</feature>
<proteinExistence type="inferred from homology"/>
<comment type="similarity">
    <text evidence="2">Belongs to the ESS2 family.</text>
</comment>
<organism evidence="6">
    <name type="scientific">Aureococcus anophagefferens</name>
    <name type="common">Harmful bloom alga</name>
    <dbReference type="NCBI Taxonomy" id="44056"/>
    <lineage>
        <taxon>Eukaryota</taxon>
        <taxon>Sar</taxon>
        <taxon>Stramenopiles</taxon>
        <taxon>Ochrophyta</taxon>
        <taxon>Pelagophyceae</taxon>
        <taxon>Pelagomonadales</taxon>
        <taxon>Pelagomonadaceae</taxon>
        <taxon>Aureococcus</taxon>
    </lineage>
</organism>
<dbReference type="Pfam" id="PF09751">
    <property type="entry name" value="Es2"/>
    <property type="match status" value="2"/>
</dbReference>
<dbReference type="KEGG" id="aaf:AURANDRAFT_68748"/>
<feature type="region of interest" description="Disordered" evidence="4">
    <location>
        <begin position="14"/>
        <end position="33"/>
    </location>
</feature>
<keyword evidence="6" id="KW-1185">Reference proteome</keyword>
<feature type="compositionally biased region" description="Low complexity" evidence="4">
    <location>
        <begin position="45"/>
        <end position="62"/>
    </location>
</feature>
<dbReference type="Proteomes" id="UP000002729">
    <property type="component" value="Unassembled WGS sequence"/>
</dbReference>
<evidence type="ECO:0000256" key="2">
    <source>
        <dbReference type="ARBA" id="ARBA00009072"/>
    </source>
</evidence>
<dbReference type="AlphaFoldDB" id="F0YQM8"/>
<evidence type="ECO:0000256" key="3">
    <source>
        <dbReference type="ARBA" id="ARBA00023242"/>
    </source>
</evidence>
<dbReference type="InterPro" id="IPR019148">
    <property type="entry name" value="Nuclear_protein_DGCR14_ESS-2"/>
</dbReference>
<sequence length="271" mass="29289">MAAPSLSALVAVGARARDAASNGDAKNGTPIADDDVERYQIQPSTRPAGPAAAVAPAPRPTRGGTGCLLMAPPPPRPRPPKKAVLEEEAYVDEMRRIIDRDYFPGLAEGDALPMTLDAFAARHTSEDNASFEEAQERSRLDHIRKYWWAYDERSLLEAGVEVPDPTDPGRHLLSDGTRLSEARRLLADAAAAAAPKRGDERRNGLDFAPHEARPALLFPPRYDAPRETALALARGADIRGGIQRANTRYAPPRRRGRGIPVFGDLAKPAGD</sequence>
<dbReference type="PANTHER" id="PTHR12940:SF0">
    <property type="entry name" value="SPLICING FACTOR ESS-2 HOMOLOG"/>
    <property type="match status" value="1"/>
</dbReference>
<evidence type="ECO:0000313" key="6">
    <source>
        <dbReference type="Proteomes" id="UP000002729"/>
    </source>
</evidence>
<evidence type="ECO:0000256" key="1">
    <source>
        <dbReference type="ARBA" id="ARBA00004123"/>
    </source>
</evidence>